<dbReference type="STRING" id="1963862.B4O97_16275"/>
<dbReference type="EMBL" id="MWQY01000022">
    <property type="protein sequence ID" value="ORC32619.1"/>
    <property type="molecule type" value="Genomic_DNA"/>
</dbReference>
<protein>
    <submittedName>
        <fullName evidence="1">Killer suppression protein</fullName>
    </submittedName>
</protein>
<sequence>MLIYFKTKKLQKLCSEEREMNKSLGLKMKKKLQQRLMELKAANVLEDLSHLPPTRCHELTNRRGVFSVDLEYPQRLLFIPADEPIPCKDDGGIDLKAVTEIEIIAIEDTHDRKTQRRN</sequence>
<accession>A0A1Y1RUB6</accession>
<dbReference type="Proteomes" id="UP000192343">
    <property type="component" value="Unassembled WGS sequence"/>
</dbReference>
<dbReference type="RefSeq" id="WP_083052471.1">
    <property type="nucleotide sequence ID" value="NZ_MWQY01000022.1"/>
</dbReference>
<organism evidence="1 2">
    <name type="scientific">Marispirochaeta aestuarii</name>
    <dbReference type="NCBI Taxonomy" id="1963862"/>
    <lineage>
        <taxon>Bacteria</taxon>
        <taxon>Pseudomonadati</taxon>
        <taxon>Spirochaetota</taxon>
        <taxon>Spirochaetia</taxon>
        <taxon>Spirochaetales</taxon>
        <taxon>Spirochaetaceae</taxon>
        <taxon>Marispirochaeta</taxon>
    </lineage>
</organism>
<dbReference type="Gene3D" id="3.30.2310.20">
    <property type="entry name" value="RelE-like"/>
    <property type="match status" value="1"/>
</dbReference>
<dbReference type="InterPro" id="IPR035093">
    <property type="entry name" value="RelE/ParE_toxin_dom_sf"/>
</dbReference>
<evidence type="ECO:0000313" key="2">
    <source>
        <dbReference type="Proteomes" id="UP000192343"/>
    </source>
</evidence>
<evidence type="ECO:0000313" key="1">
    <source>
        <dbReference type="EMBL" id="ORC32619.1"/>
    </source>
</evidence>
<dbReference type="AlphaFoldDB" id="A0A1Y1RUB6"/>
<comment type="caution">
    <text evidence="1">The sequence shown here is derived from an EMBL/GenBank/DDBJ whole genome shotgun (WGS) entry which is preliminary data.</text>
</comment>
<gene>
    <name evidence="1" type="ORF">B4O97_16275</name>
</gene>
<reference evidence="1 2" key="1">
    <citation type="submission" date="2017-03" db="EMBL/GenBank/DDBJ databases">
        <title>Draft Genome sequence of Marispirochaeta sp. strain JC444.</title>
        <authorList>
            <person name="Shivani Y."/>
            <person name="Subhash Y."/>
            <person name="Sasikala C."/>
            <person name="Ramana C."/>
        </authorList>
    </citation>
    <scope>NUCLEOTIDE SEQUENCE [LARGE SCALE GENOMIC DNA]</scope>
    <source>
        <strain evidence="1 2">JC444</strain>
    </source>
</reference>
<name>A0A1Y1RUB6_9SPIO</name>
<proteinExistence type="predicted"/>
<keyword evidence="2" id="KW-1185">Reference proteome</keyword>
<dbReference type="OrthoDB" id="9801026at2"/>